<proteinExistence type="predicted"/>
<evidence type="ECO:0000313" key="2">
    <source>
        <dbReference type="Proteomes" id="UP001301797"/>
    </source>
</evidence>
<evidence type="ECO:0008006" key="3">
    <source>
        <dbReference type="Google" id="ProtNLM"/>
    </source>
</evidence>
<organism evidence="1 2">
    <name type="scientific">Methanochimaera problematica</name>
    <dbReference type="NCBI Taxonomy" id="2609417"/>
    <lineage>
        <taxon>Archaea</taxon>
        <taxon>Methanobacteriati</taxon>
        <taxon>Methanobacteriota</taxon>
        <taxon>Stenosarchaea group</taxon>
        <taxon>Methanomicrobia</taxon>
        <taxon>Methanomicrobiales</taxon>
        <taxon>Methanomicrobiaceae</taxon>
        <taxon>Methanochimaera</taxon>
    </lineage>
</organism>
<evidence type="ECO:0000313" key="1">
    <source>
        <dbReference type="EMBL" id="WOF15916.1"/>
    </source>
</evidence>
<protein>
    <recommendedName>
        <fullName evidence="3">2'-5' RNA ligase</fullName>
    </recommendedName>
</protein>
<dbReference type="KEGG" id="mefw:F1737_03995"/>
<dbReference type="GeneID" id="85229301"/>
<dbReference type="AlphaFoldDB" id="A0AA97I438"/>
<sequence length="209" mass="23217">MSEKIYAIDIVFLPPENIMDLSISINKTLNSLTKESELILDKKGCLPHISVAMGSIKESDLVSLKDDLKKISDRYLPYFASIEKFAVVMTSANEKVSGIDLNKDNRIIEIQNDIASALLKYHTGNITEEMVYNNNNPVSQFTLEYSSDYLQKSTGENYSPHITLGNGDVSKLNPCPGLPFRFTCNKIAVCHLGNNCTCPKILFEISSGI</sequence>
<dbReference type="Gene3D" id="3.90.1140.10">
    <property type="entry name" value="Cyclic phosphodiesterase"/>
    <property type="match status" value="1"/>
</dbReference>
<name>A0AA97I438_9EURY</name>
<gene>
    <name evidence="1" type="ORF">F1737_03995</name>
</gene>
<accession>A0AA97I438</accession>
<keyword evidence="2" id="KW-1185">Reference proteome</keyword>
<dbReference type="EMBL" id="CP043875">
    <property type="protein sequence ID" value="WOF15916.1"/>
    <property type="molecule type" value="Genomic_DNA"/>
</dbReference>
<dbReference type="RefSeq" id="WP_317137486.1">
    <property type="nucleotide sequence ID" value="NZ_CP043875.1"/>
</dbReference>
<reference evidence="1 2" key="1">
    <citation type="submission" date="2019-09" db="EMBL/GenBank/DDBJ databases">
        <title>The complete genome of Methanoplanus sp. FWC-SCC4.</title>
        <authorList>
            <person name="Chen S.-C."/>
            <person name="Zhou Y.-Z."/>
            <person name="Lai M.-C."/>
        </authorList>
    </citation>
    <scope>NUCLEOTIDE SEQUENCE [LARGE SCALE GENOMIC DNA]</scope>
    <source>
        <strain evidence="1 2">FWC-SCC4</strain>
    </source>
</reference>
<dbReference type="Proteomes" id="UP001301797">
    <property type="component" value="Chromosome"/>
</dbReference>